<dbReference type="VEuPathDB" id="FungiDB:FVEG_15993"/>
<feature type="compositionally biased region" description="Basic and acidic residues" evidence="1">
    <location>
        <begin position="114"/>
        <end position="125"/>
    </location>
</feature>
<dbReference type="RefSeq" id="XP_018752761.1">
    <property type="nucleotide sequence ID" value="XM_018905221.1"/>
</dbReference>
<dbReference type="EMBL" id="CM000584">
    <property type="protein sequence ID" value="EWG46570.1"/>
    <property type="molecule type" value="Genomic_DNA"/>
</dbReference>
<reference evidence="2 3" key="1">
    <citation type="journal article" date="2010" name="Nature">
        <title>Comparative genomics reveals mobile pathogenicity chromosomes in Fusarium.</title>
        <authorList>
            <person name="Ma L.J."/>
            <person name="van der Does H.C."/>
            <person name="Borkovich K.A."/>
            <person name="Coleman J.J."/>
            <person name="Daboussi M.J."/>
            <person name="Di Pietro A."/>
            <person name="Dufresne M."/>
            <person name="Freitag M."/>
            <person name="Grabherr M."/>
            <person name="Henrissat B."/>
            <person name="Houterman P.M."/>
            <person name="Kang S."/>
            <person name="Shim W.B."/>
            <person name="Woloshuk C."/>
            <person name="Xie X."/>
            <person name="Xu J.R."/>
            <person name="Antoniw J."/>
            <person name="Baker S.E."/>
            <person name="Bluhm B.H."/>
            <person name="Breakspear A."/>
            <person name="Brown D.W."/>
            <person name="Butchko R.A."/>
            <person name="Chapman S."/>
            <person name="Coulson R."/>
            <person name="Coutinho P.M."/>
            <person name="Danchin E.G."/>
            <person name="Diener A."/>
            <person name="Gale L.R."/>
            <person name="Gardiner D.M."/>
            <person name="Goff S."/>
            <person name="Hammond-Kosack K.E."/>
            <person name="Hilburn K."/>
            <person name="Hua-Van A."/>
            <person name="Jonkers W."/>
            <person name="Kazan K."/>
            <person name="Kodira C.D."/>
            <person name="Koehrsen M."/>
            <person name="Kumar L."/>
            <person name="Lee Y.H."/>
            <person name="Li L."/>
            <person name="Manners J.M."/>
            <person name="Miranda-Saavedra D."/>
            <person name="Mukherjee M."/>
            <person name="Park G."/>
            <person name="Park J."/>
            <person name="Park S.Y."/>
            <person name="Proctor R.H."/>
            <person name="Regev A."/>
            <person name="Ruiz-Roldan M.C."/>
            <person name="Sain D."/>
            <person name="Sakthikumar S."/>
            <person name="Sykes S."/>
            <person name="Schwartz D.C."/>
            <person name="Turgeon B.G."/>
            <person name="Wapinski I."/>
            <person name="Yoder O."/>
            <person name="Young S."/>
            <person name="Zeng Q."/>
            <person name="Zhou S."/>
            <person name="Galagan J."/>
            <person name="Cuomo C.A."/>
            <person name="Kistler H.C."/>
            <person name="Rep M."/>
        </authorList>
    </citation>
    <scope>NUCLEOTIDE SEQUENCE [LARGE SCALE GENOMIC DNA]</scope>
    <source>
        <strain evidence="3">M3125 / FGSC 7600</strain>
    </source>
</reference>
<keyword evidence="3" id="KW-1185">Reference proteome</keyword>
<dbReference type="OrthoDB" id="10665739at2759"/>
<gene>
    <name evidence="2" type="ORF">FVEG_15993</name>
</gene>
<evidence type="ECO:0000313" key="2">
    <source>
        <dbReference type="EMBL" id="EWG46570.1"/>
    </source>
</evidence>
<sequence length="134" mass="14833">MSQPILEQSNSSESASLASNWQLFPPPLRTIDQHRAFWDSVEKCALEFNELAASAAAEHERDRAIEKLGIGIFDAFGALWGVDYTWLQLVLQYVTRFNSQREASGKGEGNPPSGKEDAAGNEDRSFSNIGDEEL</sequence>
<dbReference type="AlphaFoldDB" id="W7MG97"/>
<proteinExistence type="predicted"/>
<evidence type="ECO:0000256" key="1">
    <source>
        <dbReference type="SAM" id="MobiDB-lite"/>
    </source>
</evidence>
<evidence type="ECO:0000313" key="3">
    <source>
        <dbReference type="Proteomes" id="UP000009096"/>
    </source>
</evidence>
<organism evidence="2 3">
    <name type="scientific">Gibberella moniliformis (strain M3125 / FGSC 7600)</name>
    <name type="common">Maize ear and stalk rot fungus</name>
    <name type="synonym">Fusarium verticillioides</name>
    <dbReference type="NCBI Taxonomy" id="334819"/>
    <lineage>
        <taxon>Eukaryota</taxon>
        <taxon>Fungi</taxon>
        <taxon>Dikarya</taxon>
        <taxon>Ascomycota</taxon>
        <taxon>Pezizomycotina</taxon>
        <taxon>Sordariomycetes</taxon>
        <taxon>Hypocreomycetidae</taxon>
        <taxon>Hypocreales</taxon>
        <taxon>Nectriaceae</taxon>
        <taxon>Fusarium</taxon>
        <taxon>Fusarium fujikuroi species complex</taxon>
    </lineage>
</organism>
<dbReference type="EMBL" id="DS022249">
    <property type="protein sequence ID" value="EWG46570.1"/>
    <property type="molecule type" value="Genomic_DNA"/>
</dbReference>
<dbReference type="Proteomes" id="UP000009096">
    <property type="component" value="Chromosome 7"/>
</dbReference>
<dbReference type="GeneID" id="30072869"/>
<accession>W7MG97</accession>
<protein>
    <submittedName>
        <fullName evidence="2">Uncharacterized protein</fullName>
    </submittedName>
</protein>
<name>W7MG97_GIBM7</name>
<feature type="region of interest" description="Disordered" evidence="1">
    <location>
        <begin position="101"/>
        <end position="134"/>
    </location>
</feature>
<dbReference type="KEGG" id="fvr:FVEG_15993"/>